<name>A0A9I9D5E7_CUCME</name>
<proteinExistence type="predicted"/>
<protein>
    <submittedName>
        <fullName evidence="1">Uncharacterized protein</fullName>
    </submittedName>
</protein>
<dbReference type="Gramene" id="MELO3C013395.2.1">
    <property type="protein sequence ID" value="MELO3C013395.2.1"/>
    <property type="gene ID" value="MELO3C013395.2"/>
</dbReference>
<organism evidence="1">
    <name type="scientific">Cucumis melo</name>
    <name type="common">Muskmelon</name>
    <dbReference type="NCBI Taxonomy" id="3656"/>
    <lineage>
        <taxon>Eukaryota</taxon>
        <taxon>Viridiplantae</taxon>
        <taxon>Streptophyta</taxon>
        <taxon>Embryophyta</taxon>
        <taxon>Tracheophyta</taxon>
        <taxon>Spermatophyta</taxon>
        <taxon>Magnoliopsida</taxon>
        <taxon>eudicotyledons</taxon>
        <taxon>Gunneridae</taxon>
        <taxon>Pentapetalae</taxon>
        <taxon>rosids</taxon>
        <taxon>fabids</taxon>
        <taxon>Cucurbitales</taxon>
        <taxon>Cucurbitaceae</taxon>
        <taxon>Benincaseae</taxon>
        <taxon>Cucumis</taxon>
    </lineage>
</organism>
<evidence type="ECO:0000313" key="1">
    <source>
        <dbReference type="EnsemblPlants" id="MELO3C013395.2.1"/>
    </source>
</evidence>
<sequence>MPQEWALYRQVSDVATFSIVDVHVNVGNNVRLTHSPNIGFGFTPMFQDGRRNLRRHKHIADVIWFCIGFAYSDTVLPTPSPTCLYASG</sequence>
<reference evidence="1" key="1">
    <citation type="submission" date="2023-03" db="UniProtKB">
        <authorList>
            <consortium name="EnsemblPlants"/>
        </authorList>
    </citation>
    <scope>IDENTIFICATION</scope>
</reference>
<dbReference type="AlphaFoldDB" id="A0A9I9D5E7"/>
<dbReference type="EnsemblPlants" id="MELO3C013395.2.1">
    <property type="protein sequence ID" value="MELO3C013395.2.1"/>
    <property type="gene ID" value="MELO3C013395.2"/>
</dbReference>
<accession>A0A9I9D5E7</accession>